<protein>
    <submittedName>
        <fullName evidence="2">AhpD family alkylhydroperoxidase</fullName>
    </submittedName>
</protein>
<accession>A0ABT1KH35</accession>
<dbReference type="Gene3D" id="1.20.1290.10">
    <property type="entry name" value="AhpD-like"/>
    <property type="match status" value="1"/>
</dbReference>
<comment type="caution">
    <text evidence="2">The sequence shown here is derived from an EMBL/GenBank/DDBJ whole genome shotgun (WGS) entry which is preliminary data.</text>
</comment>
<dbReference type="SUPFAM" id="SSF69118">
    <property type="entry name" value="AhpD-like"/>
    <property type="match status" value="1"/>
</dbReference>
<evidence type="ECO:0000259" key="1">
    <source>
        <dbReference type="Pfam" id="PF02627"/>
    </source>
</evidence>
<reference evidence="2 3" key="1">
    <citation type="submission" date="2022-06" db="EMBL/GenBank/DDBJ databases">
        <title>Sequencing the genomes of 1000 actinobacteria strains.</title>
        <authorList>
            <person name="Klenk H.-P."/>
        </authorList>
    </citation>
    <scope>NUCLEOTIDE SEQUENCE [LARGE SCALE GENOMIC DNA]</scope>
    <source>
        <strain evidence="2 3">DSM 44170</strain>
    </source>
</reference>
<dbReference type="RefSeq" id="WP_253780820.1">
    <property type="nucleotide sequence ID" value="NZ_BAAAVE010000037.1"/>
</dbReference>
<gene>
    <name evidence="2" type="ORF">HD595_009019</name>
</gene>
<sequence length="337" mass="35716">MSIRHVTAVPRRSATGRVAEVYAQSTADFGQAAFMMLSPAPEVHAAAWAVLRESELAGLAPRTDKEVVAVAVSQANRCRFCIDAHSILIHALGEHRLAEDLLHDRTPADDHHAALVTWAKATRTLDRARLTPAPFRAELAAEYLGTALATHFVNRMFSALTDEQLLPGNLQRAQPVRRLGAMAYTRTVHRELARGAALPLLAGVPLAPAPAWAGDAPMATAFAALRGAAGAGAAFLSERSRPLLRAAVAEPAATGSLPRGPWLTQRLTRFPEADRPAAGLALLAALAPHDVTEAEVTAWRGTTGATDADLVRLLAFGAMTAVDRIEEALTSATTPAR</sequence>
<organism evidence="2 3">
    <name type="scientific">Nonomuraea roseoviolacea subsp. carminata</name>
    <dbReference type="NCBI Taxonomy" id="160689"/>
    <lineage>
        <taxon>Bacteria</taxon>
        <taxon>Bacillati</taxon>
        <taxon>Actinomycetota</taxon>
        <taxon>Actinomycetes</taxon>
        <taxon>Streptosporangiales</taxon>
        <taxon>Streptosporangiaceae</taxon>
        <taxon>Nonomuraea</taxon>
    </lineage>
</organism>
<keyword evidence="3" id="KW-1185">Reference proteome</keyword>
<evidence type="ECO:0000313" key="2">
    <source>
        <dbReference type="EMBL" id="MCP2352897.1"/>
    </source>
</evidence>
<dbReference type="InterPro" id="IPR003779">
    <property type="entry name" value="CMD-like"/>
</dbReference>
<dbReference type="Pfam" id="PF02627">
    <property type="entry name" value="CMD"/>
    <property type="match status" value="1"/>
</dbReference>
<dbReference type="EMBL" id="JAMZEC010000001">
    <property type="protein sequence ID" value="MCP2352897.1"/>
    <property type="molecule type" value="Genomic_DNA"/>
</dbReference>
<proteinExistence type="predicted"/>
<dbReference type="InterPro" id="IPR029032">
    <property type="entry name" value="AhpD-like"/>
</dbReference>
<dbReference type="NCBIfam" id="TIGR00778">
    <property type="entry name" value="ahpD_dom"/>
    <property type="match status" value="1"/>
</dbReference>
<dbReference type="Proteomes" id="UP001320766">
    <property type="component" value="Unassembled WGS sequence"/>
</dbReference>
<evidence type="ECO:0000313" key="3">
    <source>
        <dbReference type="Proteomes" id="UP001320766"/>
    </source>
</evidence>
<feature type="domain" description="Carboxymuconolactone decarboxylase-like" evidence="1">
    <location>
        <begin position="46"/>
        <end position="86"/>
    </location>
</feature>
<name>A0ABT1KH35_9ACTN</name>
<dbReference type="InterPro" id="IPR004675">
    <property type="entry name" value="AhpD_core"/>
</dbReference>